<name>A0AAW2E5U1_9HYME</name>
<organism evidence="1 2">
    <name type="scientific">Cardiocondyla obscurior</name>
    <dbReference type="NCBI Taxonomy" id="286306"/>
    <lineage>
        <taxon>Eukaryota</taxon>
        <taxon>Metazoa</taxon>
        <taxon>Ecdysozoa</taxon>
        <taxon>Arthropoda</taxon>
        <taxon>Hexapoda</taxon>
        <taxon>Insecta</taxon>
        <taxon>Pterygota</taxon>
        <taxon>Neoptera</taxon>
        <taxon>Endopterygota</taxon>
        <taxon>Hymenoptera</taxon>
        <taxon>Apocrita</taxon>
        <taxon>Aculeata</taxon>
        <taxon>Formicoidea</taxon>
        <taxon>Formicidae</taxon>
        <taxon>Myrmicinae</taxon>
        <taxon>Cardiocondyla</taxon>
    </lineage>
</organism>
<protein>
    <recommendedName>
        <fullName evidence="3">Secreted protein</fullName>
    </recommendedName>
</protein>
<comment type="caution">
    <text evidence="1">The sequence shown here is derived from an EMBL/GenBank/DDBJ whole genome shotgun (WGS) entry which is preliminary data.</text>
</comment>
<keyword evidence="2" id="KW-1185">Reference proteome</keyword>
<evidence type="ECO:0000313" key="2">
    <source>
        <dbReference type="Proteomes" id="UP001430953"/>
    </source>
</evidence>
<dbReference type="AlphaFoldDB" id="A0AAW2E5U1"/>
<dbReference type="EMBL" id="JADYXP020000044">
    <property type="protein sequence ID" value="KAL0098642.1"/>
    <property type="molecule type" value="Genomic_DNA"/>
</dbReference>
<evidence type="ECO:0008006" key="3">
    <source>
        <dbReference type="Google" id="ProtNLM"/>
    </source>
</evidence>
<accession>A0AAW2E5U1</accession>
<gene>
    <name evidence="1" type="ORF">PUN28_020598</name>
</gene>
<dbReference type="Proteomes" id="UP001430953">
    <property type="component" value="Unassembled WGS sequence"/>
</dbReference>
<proteinExistence type="predicted"/>
<sequence>MHTGLFSLLFSPAAEICIVRQLKKCIRVYSEPFIFTSSRDMMHLGLFRFFIFIRSRDMAKKRKKIFLKFYNVALCGN</sequence>
<evidence type="ECO:0000313" key="1">
    <source>
        <dbReference type="EMBL" id="KAL0098642.1"/>
    </source>
</evidence>
<reference evidence="1 2" key="1">
    <citation type="submission" date="2023-03" db="EMBL/GenBank/DDBJ databases">
        <title>High recombination rates correlate with genetic variation in Cardiocondyla obscurior ants.</title>
        <authorList>
            <person name="Errbii M."/>
        </authorList>
    </citation>
    <scope>NUCLEOTIDE SEQUENCE [LARGE SCALE GENOMIC DNA]</scope>
    <source>
        <strain evidence="1">Alpha-2009</strain>
        <tissue evidence="1">Whole body</tissue>
    </source>
</reference>